<dbReference type="GO" id="GO:0006487">
    <property type="term" value="P:protein N-linked glycosylation"/>
    <property type="evidence" value="ECO:0007669"/>
    <property type="project" value="UniProtKB-UniRule"/>
</dbReference>
<dbReference type="Proteomes" id="UP000198287">
    <property type="component" value="Unassembled WGS sequence"/>
</dbReference>
<name>A0A226DZG4_FOLCA</name>
<proteinExistence type="inferred from homology"/>
<evidence type="ECO:0000256" key="2">
    <source>
        <dbReference type="ARBA" id="ARBA00004477"/>
    </source>
</evidence>
<dbReference type="Pfam" id="PF05817">
    <property type="entry name" value="Ribophorin_II"/>
    <property type="match status" value="1"/>
</dbReference>
<dbReference type="OrthoDB" id="432292at2759"/>
<protein>
    <recommendedName>
        <fullName evidence="5 12">Dolichyl-diphosphooligosaccharide--protein glycosyltransferase subunit 2</fullName>
    </recommendedName>
    <alternativeName>
        <fullName evidence="12">Ribophorin-2</fullName>
    </alternativeName>
</protein>
<dbReference type="GO" id="GO:0016740">
    <property type="term" value="F:transferase activity"/>
    <property type="evidence" value="ECO:0007669"/>
    <property type="project" value="UniProtKB-KW"/>
</dbReference>
<dbReference type="AlphaFoldDB" id="A0A226DZG4"/>
<accession>A0A226DZG4</accession>
<comment type="subcellular location">
    <subcellularLocation>
        <location evidence="2 12">Endoplasmic reticulum membrane</location>
        <topology evidence="2 12">Multi-pass membrane protein</topology>
    </subcellularLocation>
</comment>
<dbReference type="InterPro" id="IPR056790">
    <property type="entry name" value="Ribophorin_II_C"/>
</dbReference>
<feature type="domain" description="Ribophorin II second" evidence="15">
    <location>
        <begin position="265"/>
        <end position="364"/>
    </location>
</feature>
<evidence type="ECO:0000313" key="17">
    <source>
        <dbReference type="EMBL" id="OXA50430.1"/>
    </source>
</evidence>
<feature type="signal peptide" evidence="12">
    <location>
        <begin position="1"/>
        <end position="20"/>
    </location>
</feature>
<dbReference type="PANTHER" id="PTHR12640">
    <property type="entry name" value="RIBOPHORIN II"/>
    <property type="match status" value="1"/>
</dbReference>
<evidence type="ECO:0000256" key="7">
    <source>
        <dbReference type="ARBA" id="ARBA00022729"/>
    </source>
</evidence>
<dbReference type="OMA" id="QEHETIY"/>
<keyword evidence="6 12" id="KW-0812">Transmembrane</keyword>
<keyword evidence="18" id="KW-1185">Reference proteome</keyword>
<organism evidence="17 18">
    <name type="scientific">Folsomia candida</name>
    <name type="common">Springtail</name>
    <dbReference type="NCBI Taxonomy" id="158441"/>
    <lineage>
        <taxon>Eukaryota</taxon>
        <taxon>Metazoa</taxon>
        <taxon>Ecdysozoa</taxon>
        <taxon>Arthropoda</taxon>
        <taxon>Hexapoda</taxon>
        <taxon>Collembola</taxon>
        <taxon>Entomobryomorpha</taxon>
        <taxon>Isotomoidea</taxon>
        <taxon>Isotomidae</taxon>
        <taxon>Proisotominae</taxon>
        <taxon>Folsomia</taxon>
    </lineage>
</organism>
<comment type="similarity">
    <text evidence="4 12">Belongs to the SWP1 family.</text>
</comment>
<dbReference type="Pfam" id="PF23860">
    <property type="entry name" value="Ribophorin_II_3rd"/>
    <property type="match status" value="1"/>
</dbReference>
<comment type="pathway">
    <text evidence="3 12">Protein modification; protein glycosylation.</text>
</comment>
<evidence type="ECO:0000256" key="9">
    <source>
        <dbReference type="ARBA" id="ARBA00022989"/>
    </source>
</evidence>
<evidence type="ECO:0000259" key="15">
    <source>
        <dbReference type="Pfam" id="PF23861"/>
    </source>
</evidence>
<feature type="transmembrane region" description="Helical" evidence="12">
    <location>
        <begin position="597"/>
        <end position="616"/>
    </location>
</feature>
<dbReference type="PANTHER" id="PTHR12640:SF0">
    <property type="entry name" value="DOLICHYL-DIPHOSPHOOLIGOSACCHARIDE--PROTEIN GLYCOSYLTRANSFERASE SUBUNIT 2"/>
    <property type="match status" value="1"/>
</dbReference>
<comment type="caution">
    <text evidence="17">The sequence shown here is derived from an EMBL/GenBank/DDBJ whole genome shotgun (WGS) entry which is preliminary data.</text>
</comment>
<evidence type="ECO:0000259" key="14">
    <source>
        <dbReference type="Pfam" id="PF23860"/>
    </source>
</evidence>
<feature type="transmembrane region" description="Helical" evidence="12">
    <location>
        <begin position="565"/>
        <end position="585"/>
    </location>
</feature>
<evidence type="ECO:0000256" key="5">
    <source>
        <dbReference type="ARBA" id="ARBA00017612"/>
    </source>
</evidence>
<sequence length="622" mass="67565">MRSLLISSALLLVTIWSVSSGVDDKAEVVVPSGFLCPNCYERAKSVLEKAWTLTDPLVTSYGVLVYNILKFDIPKAQEVCKFLQTSLDGQDGTKTEAPFAISSAITKVSGCKAAALKPALKQNLDKILKEGTNSQDIYYAAETLKNTGGAVDTAKIAELLKAATKADDSPQSLGYALWASTVGFKSGGKLEIWERIEDVIAQADEIDKQYLQFEGGLSVTAAVINGVFRLADVSGKPFPLKNDQVVKFSNYLISRKTFMNPVYIGISGSNVLNDANKVLSVKVADLFGRPVDVAVSLESLTSSTGTKVGDIQLVQAVPSSDKKTFTVDLKSKTLAKGFYKAVLVPKSPKNDKKLILLPTTVQVKVTGKLGAVTARVGVADTDQQSQTKWHDLNIKQKLSSKLELDPSNKLVIKVATSQSLHQVFVILKSKATKKEVAFIAQPESDGKTDYKLELDLTSNAKDLGYNSGAYEITLILGDFFIDDSVEWVLGDVQLQVASGKPKAPNPLYGIAYGPKPEIKHQFRTPEPRPARVLSDAFTILTLSPLLILFILWIKIGANISGFPASLSAVLFHLGLGGIFGVYVLFWIKLTMFEALKLISIPGFITFIFGHRLLSYLSDKRKA</sequence>
<reference evidence="17 18" key="1">
    <citation type="submission" date="2015-12" db="EMBL/GenBank/DDBJ databases">
        <title>The genome of Folsomia candida.</title>
        <authorList>
            <person name="Faddeeva A."/>
            <person name="Derks M.F."/>
            <person name="Anvar Y."/>
            <person name="Smit S."/>
            <person name="Van Straalen N."/>
            <person name="Roelofs D."/>
        </authorList>
    </citation>
    <scope>NUCLEOTIDE SEQUENCE [LARGE SCALE GENOMIC DNA]</scope>
    <source>
        <strain evidence="17 18">VU population</strain>
        <tissue evidence="17">Whole body</tissue>
    </source>
</reference>
<dbReference type="EMBL" id="LNIX01000009">
    <property type="protein sequence ID" value="OXA50430.1"/>
    <property type="molecule type" value="Genomic_DNA"/>
</dbReference>
<dbReference type="InterPro" id="IPR055374">
    <property type="entry name" value="Ribophorin_II_3rd"/>
</dbReference>
<evidence type="ECO:0000256" key="11">
    <source>
        <dbReference type="ARBA" id="ARBA00046750"/>
    </source>
</evidence>
<dbReference type="Pfam" id="PF23861">
    <property type="entry name" value="Ribophorin_II_2nd"/>
    <property type="match status" value="1"/>
</dbReference>
<feature type="domain" description="Ribophorin II C-terminal" evidence="16">
    <location>
        <begin position="522"/>
        <end position="620"/>
    </location>
</feature>
<dbReference type="InterPro" id="IPR055373">
    <property type="entry name" value="Ribophorin_II_N"/>
</dbReference>
<dbReference type="InterPro" id="IPR055375">
    <property type="entry name" value="Ribophorin_II_2nd"/>
</dbReference>
<keyword evidence="17" id="KW-0808">Transferase</keyword>
<evidence type="ECO:0000256" key="10">
    <source>
        <dbReference type="ARBA" id="ARBA00023136"/>
    </source>
</evidence>
<comment type="subunit">
    <text evidence="11">Component of the oligosaccharyltransferase (OST) complex. OST exists in two different complex forms which contain common core subunits RPN1, RPN2, OST48, OST4, DAD1 and TMEM258, either STT3A or STT3B as catalytic subunits, and form-specific accessory subunits. STT3A complex assembly occurs through the formation of 3 subcomplexes. Subcomplex 1 contains RPN1 and TMEM258, subcomplex 2 contains the STT3A-specific subunits STT3A, DC2/OSTC, and KCP2 as well as the core subunit OST4, and subcomplex 3 contains RPN2, DAD1, and OST48. The STT3A complex can form stable complexes with the Sec61 complex or with both the Sec61 and TRAP complexes. Interacts with DDI2. Interacts with TMEM35A/NACHO.</text>
</comment>
<gene>
    <name evidence="17" type="ORF">Fcan01_14793</name>
</gene>
<evidence type="ECO:0000256" key="12">
    <source>
        <dbReference type="RuleBase" id="RU366029"/>
    </source>
</evidence>
<feature type="domain" description="Ribophorin II third" evidence="14">
    <location>
        <begin position="374"/>
        <end position="494"/>
    </location>
</feature>
<evidence type="ECO:0000256" key="6">
    <source>
        <dbReference type="ARBA" id="ARBA00022692"/>
    </source>
</evidence>
<evidence type="ECO:0000256" key="8">
    <source>
        <dbReference type="ARBA" id="ARBA00022824"/>
    </source>
</evidence>
<evidence type="ECO:0000259" key="13">
    <source>
        <dbReference type="Pfam" id="PF05817"/>
    </source>
</evidence>
<evidence type="ECO:0000259" key="16">
    <source>
        <dbReference type="Pfam" id="PF25147"/>
    </source>
</evidence>
<evidence type="ECO:0000256" key="3">
    <source>
        <dbReference type="ARBA" id="ARBA00004922"/>
    </source>
</evidence>
<evidence type="ECO:0000256" key="1">
    <source>
        <dbReference type="ARBA" id="ARBA00002791"/>
    </source>
</evidence>
<feature type="transmembrane region" description="Helical" evidence="12">
    <location>
        <begin position="532"/>
        <end position="553"/>
    </location>
</feature>
<comment type="function">
    <text evidence="1 12">Subunit of the oligosaccharyl transferase (OST) complex that catalyzes the initial transfer of a defined glycan (Glc(3)Man(9)GlcNAc(2) in eukaryotes) from the lipid carrier dolichol-pyrophosphate to an asparagine residue within an Asn-X-Ser/Thr consensus motif in nascent polypeptide chains, the first step in protein N-glycosylation. N-glycosylation occurs cotranslationally and the complex associates with the Sec61 complex at the channel-forming translocon complex that mediates protein translocation across the endoplasmic reticulum (ER). All subunits are required for a maximal enzyme activity.</text>
</comment>
<dbReference type="GO" id="GO:0008250">
    <property type="term" value="C:oligosaccharyltransferase complex"/>
    <property type="evidence" value="ECO:0007669"/>
    <property type="project" value="UniProtKB-UniRule"/>
</dbReference>
<dbReference type="UniPathway" id="UPA00378"/>
<evidence type="ECO:0000313" key="18">
    <source>
        <dbReference type="Proteomes" id="UP000198287"/>
    </source>
</evidence>
<dbReference type="STRING" id="158441.A0A226DZG4"/>
<keyword evidence="9 12" id="KW-1133">Transmembrane helix</keyword>
<keyword evidence="10 12" id="KW-0472">Membrane</keyword>
<dbReference type="Pfam" id="PF25147">
    <property type="entry name" value="Ribophorin_II_C"/>
    <property type="match status" value="1"/>
</dbReference>
<keyword evidence="7 12" id="KW-0732">Signal</keyword>
<dbReference type="InterPro" id="IPR008814">
    <property type="entry name" value="Swp1"/>
</dbReference>
<feature type="chain" id="PRO_5019613165" description="Dolichyl-diphosphooligosaccharide--protein glycosyltransferase subunit 2" evidence="12">
    <location>
        <begin position="21"/>
        <end position="622"/>
    </location>
</feature>
<feature type="domain" description="Ribophorin II N-terminal" evidence="13">
    <location>
        <begin position="41"/>
        <end position="260"/>
    </location>
</feature>
<evidence type="ECO:0000256" key="4">
    <source>
        <dbReference type="ARBA" id="ARBA00009038"/>
    </source>
</evidence>
<keyword evidence="8 12" id="KW-0256">Endoplasmic reticulum</keyword>